<evidence type="ECO:0000256" key="10">
    <source>
        <dbReference type="RuleBase" id="RU351113"/>
    </source>
</evidence>
<organism evidence="11 12">
    <name type="scientific">Nezara viridula</name>
    <name type="common">Southern green stink bug</name>
    <name type="synonym">Cimex viridulus</name>
    <dbReference type="NCBI Taxonomy" id="85310"/>
    <lineage>
        <taxon>Eukaryota</taxon>
        <taxon>Metazoa</taxon>
        <taxon>Ecdysozoa</taxon>
        <taxon>Arthropoda</taxon>
        <taxon>Hexapoda</taxon>
        <taxon>Insecta</taxon>
        <taxon>Pterygota</taxon>
        <taxon>Neoptera</taxon>
        <taxon>Paraneoptera</taxon>
        <taxon>Hemiptera</taxon>
        <taxon>Heteroptera</taxon>
        <taxon>Panheteroptera</taxon>
        <taxon>Pentatomomorpha</taxon>
        <taxon>Pentatomoidea</taxon>
        <taxon>Pentatomidae</taxon>
        <taxon>Pentatominae</taxon>
        <taxon>Nezara</taxon>
    </lineage>
</organism>
<keyword evidence="3 10" id="KW-0716">Sensory transduction</keyword>
<keyword evidence="7 10" id="KW-0472">Membrane</keyword>
<dbReference type="GO" id="GO:0005549">
    <property type="term" value="F:odorant binding"/>
    <property type="evidence" value="ECO:0007669"/>
    <property type="project" value="InterPro"/>
</dbReference>
<keyword evidence="9 10" id="KW-0807">Transducer</keyword>
<dbReference type="OrthoDB" id="6617147at2759"/>
<evidence type="ECO:0000256" key="3">
    <source>
        <dbReference type="ARBA" id="ARBA00022606"/>
    </source>
</evidence>
<proteinExistence type="inferred from homology"/>
<keyword evidence="5 10" id="KW-0552">Olfaction</keyword>
<dbReference type="GO" id="GO:0005886">
    <property type="term" value="C:plasma membrane"/>
    <property type="evidence" value="ECO:0007669"/>
    <property type="project" value="UniProtKB-SubCell"/>
</dbReference>
<keyword evidence="12" id="KW-1185">Reference proteome</keyword>
<reference evidence="11" key="1">
    <citation type="submission" date="2022-01" db="EMBL/GenBank/DDBJ databases">
        <authorList>
            <person name="King R."/>
        </authorList>
    </citation>
    <scope>NUCLEOTIDE SEQUENCE</scope>
</reference>
<evidence type="ECO:0000313" key="11">
    <source>
        <dbReference type="EMBL" id="CAH1406954.1"/>
    </source>
</evidence>
<name>A0A9P0HSC7_NEZVI</name>
<evidence type="ECO:0000256" key="2">
    <source>
        <dbReference type="ARBA" id="ARBA00022475"/>
    </source>
</evidence>
<dbReference type="AlphaFoldDB" id="A0A9P0HSC7"/>
<accession>A0A9P0HSC7</accession>
<evidence type="ECO:0000256" key="5">
    <source>
        <dbReference type="ARBA" id="ARBA00022725"/>
    </source>
</evidence>
<sequence>MVYRDAITDEDILDGLDVRYLKFFGLWKIINDYRTTGKKNAIVKFHLLLTILVSVPYVFLQYLSYFFIDVDMQKATYLNVNTLPAIQACCKVLVLWLRLESVCKFSDLMRKDYLQISEENRVAASEISKGITSKSNILYKTALCMNASSAIVYLLSPGISVDYILYHTGNMAAVTTGRKKHLAAWYPLPIDKSPYFEIVFAFEALLISWDAIILVVYICMYYQFLTCLYAQFTLLGLQMSSLKNENDKSTYDKLRETLKSHKELLSYTNELKTVYNPLVTMILGIGIFVLIMSVFQFLFGKTGDPMVIIKSLQFLGFHGLEVSMFCFGSSAIESASSEIDFAIYSSDWSNCDIKFKMAVQMVMIKAQKGLTLTAIRMVPINLETMVSIFKFTYSTAAFMSRMTE</sequence>
<keyword evidence="2" id="KW-1003">Cell membrane</keyword>
<dbReference type="GO" id="GO:0004984">
    <property type="term" value="F:olfactory receptor activity"/>
    <property type="evidence" value="ECO:0007669"/>
    <property type="project" value="InterPro"/>
</dbReference>
<evidence type="ECO:0000313" key="12">
    <source>
        <dbReference type="Proteomes" id="UP001152798"/>
    </source>
</evidence>
<evidence type="ECO:0000256" key="8">
    <source>
        <dbReference type="ARBA" id="ARBA00023170"/>
    </source>
</evidence>
<dbReference type="Pfam" id="PF02949">
    <property type="entry name" value="7tm_6"/>
    <property type="match status" value="1"/>
</dbReference>
<keyword evidence="8 10" id="KW-0675">Receptor</keyword>
<dbReference type="Proteomes" id="UP001152798">
    <property type="component" value="Chromosome 7"/>
</dbReference>
<dbReference type="PANTHER" id="PTHR21137:SF35">
    <property type="entry name" value="ODORANT RECEPTOR 19A-RELATED"/>
    <property type="match status" value="1"/>
</dbReference>
<comment type="caution">
    <text evidence="10">Lacks conserved residue(s) required for the propagation of feature annotation.</text>
</comment>
<feature type="transmembrane region" description="Helical" evidence="10">
    <location>
        <begin position="274"/>
        <end position="299"/>
    </location>
</feature>
<evidence type="ECO:0000256" key="4">
    <source>
        <dbReference type="ARBA" id="ARBA00022692"/>
    </source>
</evidence>
<feature type="transmembrane region" description="Helical" evidence="10">
    <location>
        <begin position="80"/>
        <end position="99"/>
    </location>
</feature>
<dbReference type="EMBL" id="OV725083">
    <property type="protein sequence ID" value="CAH1406954.1"/>
    <property type="molecule type" value="Genomic_DNA"/>
</dbReference>
<evidence type="ECO:0000256" key="6">
    <source>
        <dbReference type="ARBA" id="ARBA00022989"/>
    </source>
</evidence>
<keyword evidence="6 10" id="KW-1133">Transmembrane helix</keyword>
<dbReference type="PANTHER" id="PTHR21137">
    <property type="entry name" value="ODORANT RECEPTOR"/>
    <property type="match status" value="1"/>
</dbReference>
<evidence type="ECO:0000256" key="9">
    <source>
        <dbReference type="ARBA" id="ARBA00023224"/>
    </source>
</evidence>
<comment type="subcellular location">
    <subcellularLocation>
        <location evidence="1 10">Cell membrane</location>
        <topology evidence="1 10">Multi-pass membrane protein</topology>
    </subcellularLocation>
</comment>
<gene>
    <name evidence="11" type="ORF">NEZAVI_LOCUS14786</name>
</gene>
<protein>
    <recommendedName>
        <fullName evidence="10">Odorant receptor</fullName>
    </recommendedName>
</protein>
<evidence type="ECO:0000256" key="7">
    <source>
        <dbReference type="ARBA" id="ARBA00023136"/>
    </source>
</evidence>
<evidence type="ECO:0000256" key="1">
    <source>
        <dbReference type="ARBA" id="ARBA00004651"/>
    </source>
</evidence>
<keyword evidence="4 10" id="KW-0812">Transmembrane</keyword>
<dbReference type="InterPro" id="IPR004117">
    <property type="entry name" value="7tm6_olfct_rcpt"/>
</dbReference>
<feature type="transmembrane region" description="Helical" evidence="10">
    <location>
        <begin position="47"/>
        <end position="68"/>
    </location>
</feature>
<dbReference type="GO" id="GO:0007165">
    <property type="term" value="P:signal transduction"/>
    <property type="evidence" value="ECO:0007669"/>
    <property type="project" value="UniProtKB-KW"/>
</dbReference>
<comment type="similarity">
    <text evidence="10">Belongs to the insect chemoreceptor superfamily. Heteromeric odorant receptor channel (TC 1.A.69) family.</text>
</comment>